<evidence type="ECO:0000313" key="2">
    <source>
        <dbReference type="Proteomes" id="UP000502611"/>
    </source>
</evidence>
<reference evidence="1 2" key="1">
    <citation type="submission" date="2020-04" db="EMBL/GenBank/DDBJ databases">
        <title>The Whole Genome Analysis of High salt-tolerant Sphingobium yanoikuyae YC-XJ2 with Aryl organophosphorus flame retardants (aryl-OPFRs)-degrading capacity and characteristics of Related phosphotriesterase.</title>
        <authorList>
            <person name="Li X."/>
        </authorList>
    </citation>
    <scope>NUCLEOTIDE SEQUENCE [LARGE SCALE GENOMIC DNA]</scope>
    <source>
        <strain evidence="1 2">YC-XJ2</strain>
    </source>
</reference>
<dbReference type="RefSeq" id="WP_169861633.1">
    <property type="nucleotide sequence ID" value="NZ_CP053021.1"/>
</dbReference>
<dbReference type="EMBL" id="CP053021">
    <property type="protein sequence ID" value="QJR03506.1"/>
    <property type="molecule type" value="Genomic_DNA"/>
</dbReference>
<evidence type="ECO:0000313" key="1">
    <source>
        <dbReference type="EMBL" id="QJR03506.1"/>
    </source>
</evidence>
<sequence>MKTLQELQEALAKRLIEKHGSEELNRAIGFLKGCESMIRIKRLHSLEWAKNMEAPITAARRELGIEAKRAQALCDWLNSRSIASSQGGRFVPATLHIELYGVADRYAEHVVLECRTRMSARALSADFEHRHADRNSLEHEAIEKLVPVLALVYRLQDIPEPEHSELFMEAQAKLVAAAREQRHSKYSPMFARIGYLSPEEIDVMAPAFRDDAGFWDLVRRVASKFDEAAAQKERRQPRYLP</sequence>
<protein>
    <submittedName>
        <fullName evidence="1">Uncharacterized protein</fullName>
    </submittedName>
</protein>
<gene>
    <name evidence="1" type="ORF">HH800_15760</name>
</gene>
<accession>A0A6M4G965</accession>
<name>A0A6M4G965_SPHYA</name>
<proteinExistence type="predicted"/>
<dbReference type="AlphaFoldDB" id="A0A6M4G965"/>
<dbReference type="Proteomes" id="UP000502611">
    <property type="component" value="Chromosome"/>
</dbReference>
<organism evidence="1 2">
    <name type="scientific">Sphingobium yanoikuyae</name>
    <name type="common">Sphingomonas yanoikuyae</name>
    <dbReference type="NCBI Taxonomy" id="13690"/>
    <lineage>
        <taxon>Bacteria</taxon>
        <taxon>Pseudomonadati</taxon>
        <taxon>Pseudomonadota</taxon>
        <taxon>Alphaproteobacteria</taxon>
        <taxon>Sphingomonadales</taxon>
        <taxon>Sphingomonadaceae</taxon>
        <taxon>Sphingobium</taxon>
    </lineage>
</organism>